<dbReference type="GO" id="GO:0009279">
    <property type="term" value="C:cell outer membrane"/>
    <property type="evidence" value="ECO:0007669"/>
    <property type="project" value="UniProtKB-SubCell"/>
</dbReference>
<keyword evidence="8" id="KW-0732">Signal</keyword>
<feature type="signal peptide" evidence="8">
    <location>
        <begin position="1"/>
        <end position="25"/>
    </location>
</feature>
<keyword evidence="7" id="KW-0998">Cell outer membrane</keyword>
<keyword evidence="4" id="KW-1134">Transmembrane beta strand</keyword>
<proteinExistence type="inferred from homology"/>
<protein>
    <submittedName>
        <fullName evidence="9">Outer membrane protein TolC</fullName>
    </submittedName>
</protein>
<dbReference type="RefSeq" id="WP_073473379.1">
    <property type="nucleotide sequence ID" value="NZ_FQZU01000003.1"/>
</dbReference>
<feature type="chain" id="PRO_5012115915" evidence="8">
    <location>
        <begin position="26"/>
        <end position="443"/>
    </location>
</feature>
<sequence length="443" mass="49051">MNNILKKIGFCICILLLGATSPGFAQEMESQAPPSSKLGLIEVMELAASQSLNVLSAAQDRDVAKGRIREAYANALPVINGGTELLYVSDSISRGENEQATASVSLNQPLFRAGSIAAGIRAAKLYEDYSERSIDSARLEAVRAACIRYYDVLLARADLQAVSETLDLSKYNLDVVNGRKAQGTATNLDVIRAREQMSNNQADLLSAENALAIARMRLFTVLRLPPGSPIAIEGELCFIKEPELEGAPLDIAMEHRPDLKVLKTQVAMQDENIIATRSDRFLSVDAVGKYSFIKPESPLYDDWTEEYYGGVVFTLPIFEGRRVSGRMIQEKAVRNQYQYAVDQKNDDIRLEVNEALDNLKAAAQVVKARETSVLQAKEALRLAQSGYEHGVNEQLDVLNAQVTFAESRLNYSRAVYNHNIYRIDLKRATGVLLKEINRTNENN</sequence>
<keyword evidence="6" id="KW-0472">Membrane</keyword>
<evidence type="ECO:0000313" key="9">
    <source>
        <dbReference type="EMBL" id="SHJ01184.1"/>
    </source>
</evidence>
<dbReference type="GO" id="GO:1990281">
    <property type="term" value="C:efflux pump complex"/>
    <property type="evidence" value="ECO:0007669"/>
    <property type="project" value="TreeGrafter"/>
</dbReference>
<dbReference type="InterPro" id="IPR003423">
    <property type="entry name" value="OMP_efflux"/>
</dbReference>
<evidence type="ECO:0000256" key="7">
    <source>
        <dbReference type="ARBA" id="ARBA00023237"/>
    </source>
</evidence>
<gene>
    <name evidence="9" type="ORF">SAMN02745216_00911</name>
</gene>
<dbReference type="Proteomes" id="UP000183994">
    <property type="component" value="Unassembled WGS sequence"/>
</dbReference>
<dbReference type="Gene3D" id="1.20.1600.10">
    <property type="entry name" value="Outer membrane efflux proteins (OEP)"/>
    <property type="match status" value="1"/>
</dbReference>
<accession>A0A1M6FU22</accession>
<organism evidence="9 10">
    <name type="scientific">Desulfatibacillum alkenivorans DSM 16219</name>
    <dbReference type="NCBI Taxonomy" id="1121393"/>
    <lineage>
        <taxon>Bacteria</taxon>
        <taxon>Pseudomonadati</taxon>
        <taxon>Thermodesulfobacteriota</taxon>
        <taxon>Desulfobacteria</taxon>
        <taxon>Desulfobacterales</taxon>
        <taxon>Desulfatibacillaceae</taxon>
        <taxon>Desulfatibacillum</taxon>
    </lineage>
</organism>
<keyword evidence="3" id="KW-0813">Transport</keyword>
<keyword evidence="10" id="KW-1185">Reference proteome</keyword>
<evidence type="ECO:0000256" key="8">
    <source>
        <dbReference type="SAM" id="SignalP"/>
    </source>
</evidence>
<dbReference type="Pfam" id="PF02321">
    <property type="entry name" value="OEP"/>
    <property type="match status" value="2"/>
</dbReference>
<dbReference type="InterPro" id="IPR051906">
    <property type="entry name" value="TolC-like"/>
</dbReference>
<dbReference type="PANTHER" id="PTHR30026:SF20">
    <property type="entry name" value="OUTER MEMBRANE PROTEIN TOLC"/>
    <property type="match status" value="1"/>
</dbReference>
<dbReference type="OrthoDB" id="9814032at2"/>
<name>A0A1M6FU22_9BACT</name>
<dbReference type="EMBL" id="FQZU01000003">
    <property type="protein sequence ID" value="SHJ01184.1"/>
    <property type="molecule type" value="Genomic_DNA"/>
</dbReference>
<comment type="subcellular location">
    <subcellularLocation>
        <location evidence="1">Cell outer membrane</location>
    </subcellularLocation>
</comment>
<comment type="similarity">
    <text evidence="2">Belongs to the outer membrane factor (OMF) (TC 1.B.17) family.</text>
</comment>
<dbReference type="STRING" id="1121393.SAMN02745216_00911"/>
<dbReference type="GO" id="GO:0015562">
    <property type="term" value="F:efflux transmembrane transporter activity"/>
    <property type="evidence" value="ECO:0007669"/>
    <property type="project" value="InterPro"/>
</dbReference>
<evidence type="ECO:0000256" key="5">
    <source>
        <dbReference type="ARBA" id="ARBA00022692"/>
    </source>
</evidence>
<evidence type="ECO:0000256" key="1">
    <source>
        <dbReference type="ARBA" id="ARBA00004442"/>
    </source>
</evidence>
<evidence type="ECO:0000256" key="2">
    <source>
        <dbReference type="ARBA" id="ARBA00007613"/>
    </source>
</evidence>
<evidence type="ECO:0000256" key="3">
    <source>
        <dbReference type="ARBA" id="ARBA00022448"/>
    </source>
</evidence>
<dbReference type="SUPFAM" id="SSF56954">
    <property type="entry name" value="Outer membrane efflux proteins (OEP)"/>
    <property type="match status" value="1"/>
</dbReference>
<keyword evidence="5" id="KW-0812">Transmembrane</keyword>
<evidence type="ECO:0000256" key="6">
    <source>
        <dbReference type="ARBA" id="ARBA00023136"/>
    </source>
</evidence>
<reference evidence="10" key="1">
    <citation type="submission" date="2016-11" db="EMBL/GenBank/DDBJ databases">
        <authorList>
            <person name="Varghese N."/>
            <person name="Submissions S."/>
        </authorList>
    </citation>
    <scope>NUCLEOTIDE SEQUENCE [LARGE SCALE GENOMIC DNA]</scope>
    <source>
        <strain evidence="10">DSM 16219</strain>
    </source>
</reference>
<evidence type="ECO:0000313" key="10">
    <source>
        <dbReference type="Proteomes" id="UP000183994"/>
    </source>
</evidence>
<evidence type="ECO:0000256" key="4">
    <source>
        <dbReference type="ARBA" id="ARBA00022452"/>
    </source>
</evidence>
<dbReference type="AlphaFoldDB" id="A0A1M6FU22"/>
<dbReference type="PANTHER" id="PTHR30026">
    <property type="entry name" value="OUTER MEMBRANE PROTEIN TOLC"/>
    <property type="match status" value="1"/>
</dbReference>
<dbReference type="GO" id="GO:0015288">
    <property type="term" value="F:porin activity"/>
    <property type="evidence" value="ECO:0007669"/>
    <property type="project" value="TreeGrafter"/>
</dbReference>